<dbReference type="PIRSF" id="PIRSF000388">
    <property type="entry name" value="Pantoate_hydroxy_MeTrfase"/>
    <property type="match status" value="1"/>
</dbReference>
<name>Q841Y3_CAMFE</name>
<evidence type="ECO:0000256" key="5">
    <source>
        <dbReference type="ARBA" id="ARBA00022679"/>
    </source>
</evidence>
<dbReference type="GO" id="GO:0008168">
    <property type="term" value="F:methyltransferase activity"/>
    <property type="evidence" value="ECO:0007669"/>
    <property type="project" value="UniProtKB-KW"/>
</dbReference>
<dbReference type="SUPFAM" id="SSF51621">
    <property type="entry name" value="Phosphoenolpyruvate/pyruvate domain"/>
    <property type="match status" value="1"/>
</dbReference>
<evidence type="ECO:0000313" key="11">
    <source>
        <dbReference type="EMBL" id="AAO64218.1"/>
    </source>
</evidence>
<gene>
    <name evidence="7 11" type="primary">panB</name>
</gene>
<sequence length="271" mass="29850">MRKIGKILKKVTINDLFMMKNREKIVMITAYDALFARLFDDYVDMILVGDSLNMSFGGKNETIGLSVDDMIYHTKAVQNGAKKAFLVVDMPFGSACTPQIALKNAIKIYKKTGCDAVKIEGTKEMADTIKLLSQNGIIVMSHIGLKPQMSRFEGGYKIKGKDELSAKSILEDAIVLESAGASLFLLEGIVSSVASEISQKLKVPTIGIGSGASCDGQVLVWSDAFGFFDEFKPKFVKRYLEGATLIKNSLKEYADEVKNSKFPSSQYEYTK</sequence>
<reference evidence="11" key="2">
    <citation type="journal article" date="1990" name="J. Biol. Chem.">
        <authorList>
            <person name="Blaser M.J."/>
            <person name="Gotschlich E.C."/>
        </authorList>
    </citation>
    <scope>NUCLEOTIDE SEQUENCE</scope>
    <source>
        <strain evidence="11">23D</strain>
    </source>
</reference>
<proteinExistence type="inferred from homology"/>
<feature type="active site" description="Proton acceptor" evidence="7 8">
    <location>
        <position position="187"/>
    </location>
</feature>
<comment type="cofactor">
    <cofactor evidence="7 10">
        <name>Mg(2+)</name>
        <dbReference type="ChEBI" id="CHEBI:18420"/>
    </cofactor>
    <text evidence="7 10">Binds 1 Mg(2+) ion per subunit.</text>
</comment>
<reference evidence="11" key="3">
    <citation type="journal article" date="1992" name="J. Bacteriol.">
        <title>Characterization of the Campylobacter fetus sapA promoter: evidence that the sapA promoter is deleted in spontaneous mutant strains.</title>
        <authorList>
            <person name="Tummuru M.K."/>
            <person name="Blaser M.J."/>
        </authorList>
    </citation>
    <scope>NUCLEOTIDE SEQUENCE</scope>
    <source>
        <strain evidence="11">23D</strain>
    </source>
</reference>
<evidence type="ECO:0000256" key="1">
    <source>
        <dbReference type="ARBA" id="ARBA00005033"/>
    </source>
</evidence>
<comment type="pathway">
    <text evidence="1 7">Cofactor biosynthesis; (R)-pantothenate biosynthesis; (R)-pantoate from 3-methyl-2-oxobutanoate: step 1/2.</text>
</comment>
<evidence type="ECO:0000256" key="8">
    <source>
        <dbReference type="PIRSR" id="PIRSR000388-1"/>
    </source>
</evidence>
<feature type="binding site" evidence="7 10">
    <location>
        <position position="120"/>
    </location>
    <ligand>
        <name>Mg(2+)</name>
        <dbReference type="ChEBI" id="CHEBI:18420"/>
    </ligand>
</feature>
<reference evidence="11" key="4">
    <citation type="journal article" date="1993" name="Proc. Natl. Acad. Sci. U.S.A.">
        <title>Rearrangement of sapA homologs with conserved and variable regions in Campylobacter fetus.</title>
        <authorList>
            <person name="Tummuru M.K."/>
            <person name="Blaser M.J."/>
        </authorList>
    </citation>
    <scope>NUCLEOTIDE SEQUENCE</scope>
    <source>
        <strain evidence="11">23D</strain>
    </source>
</reference>
<dbReference type="PANTHER" id="PTHR20881:SF0">
    <property type="entry name" value="3-METHYL-2-OXOBUTANOATE HYDROXYMETHYLTRANSFERASE"/>
    <property type="match status" value="1"/>
</dbReference>
<dbReference type="InterPro" id="IPR040442">
    <property type="entry name" value="Pyrv_kinase-like_dom_sf"/>
</dbReference>
<dbReference type="CDD" id="cd06557">
    <property type="entry name" value="KPHMT-like"/>
    <property type="match status" value="1"/>
</dbReference>
<dbReference type="FunFam" id="3.20.20.60:FF:000003">
    <property type="entry name" value="3-methyl-2-oxobutanoate hydroxymethyltransferase"/>
    <property type="match status" value="1"/>
</dbReference>
<reference evidence="11" key="7">
    <citation type="journal article" date="2003" name="Mol. Microbiol.">
        <title>Structure and genotypic plasticity of the Campylobacter fetus sap locus.</title>
        <authorList>
            <person name="Tu Z.C."/>
            <person name="Wassenaar T.M."/>
            <person name="Thompson S.A."/>
            <person name="Blaser M.J."/>
        </authorList>
    </citation>
    <scope>NUCLEOTIDE SEQUENCE</scope>
    <source>
        <strain evidence="11">23D</strain>
    </source>
</reference>
<dbReference type="InterPro" id="IPR003700">
    <property type="entry name" value="Pantoate_hydroxy_MeTrfase"/>
</dbReference>
<keyword evidence="7 10" id="KW-0460">Magnesium</keyword>
<feature type="binding site" evidence="7 9">
    <location>
        <begin position="50"/>
        <end position="51"/>
    </location>
    <ligand>
        <name>3-methyl-2-oxobutanoate</name>
        <dbReference type="ChEBI" id="CHEBI:11851"/>
    </ligand>
</feature>
<evidence type="ECO:0000256" key="9">
    <source>
        <dbReference type="PIRSR" id="PIRSR000388-2"/>
    </source>
</evidence>
<reference evidence="11" key="1">
    <citation type="journal article" date="1990" name="J. Biol. Chem.">
        <title>Surface array protein of Campylobacter fetus. Cloning and gene structure.</title>
        <authorList>
            <person name="Blaser M.J."/>
            <person name="Gotschlich E.C."/>
        </authorList>
    </citation>
    <scope>NUCLEOTIDE SEQUENCE</scope>
    <source>
        <strain evidence="11">23D</strain>
    </source>
</reference>
<keyword evidence="7" id="KW-0963">Cytoplasm</keyword>
<evidence type="ECO:0000256" key="4">
    <source>
        <dbReference type="ARBA" id="ARBA00022655"/>
    </source>
</evidence>
<comment type="catalytic activity">
    <reaction evidence="7">
        <text>(6R)-5,10-methylene-5,6,7,8-tetrahydrofolate + 3-methyl-2-oxobutanoate + H2O = 2-dehydropantoate + (6S)-5,6,7,8-tetrahydrofolate</text>
        <dbReference type="Rhea" id="RHEA:11824"/>
        <dbReference type="ChEBI" id="CHEBI:11561"/>
        <dbReference type="ChEBI" id="CHEBI:11851"/>
        <dbReference type="ChEBI" id="CHEBI:15377"/>
        <dbReference type="ChEBI" id="CHEBI:15636"/>
        <dbReference type="ChEBI" id="CHEBI:57453"/>
        <dbReference type="EC" id="2.1.2.11"/>
    </reaction>
</comment>
<dbReference type="EC" id="2.1.2.11" evidence="7"/>
<comment type="similarity">
    <text evidence="2 7">Belongs to the PanB family.</text>
</comment>
<feature type="binding site" evidence="7 9">
    <location>
        <position position="89"/>
    </location>
    <ligand>
        <name>3-methyl-2-oxobutanoate</name>
        <dbReference type="ChEBI" id="CHEBI:11851"/>
    </ligand>
</feature>
<evidence type="ECO:0000256" key="3">
    <source>
        <dbReference type="ARBA" id="ARBA00011424"/>
    </source>
</evidence>
<keyword evidence="5 7" id="KW-0808">Transferase</keyword>
<reference evidence="11" key="6">
    <citation type="journal article" date="1998" name="J. Bacteriol.">
        <title>Campylobacter fetus surface layer proteins are transported by a type I secretion system.</title>
        <authorList>
            <person name="Thompson S.A."/>
            <person name="Shedd O.L."/>
            <person name="Ray K.C."/>
            <person name="Beins M.H."/>
            <person name="Jorgensen J.P."/>
            <person name="Blaser M.J."/>
        </authorList>
    </citation>
    <scope>NUCLEOTIDE SEQUENCE</scope>
    <source>
        <strain evidence="11">23D</strain>
    </source>
</reference>
<keyword evidence="7 10" id="KW-0479">Metal-binding</keyword>
<keyword evidence="11" id="KW-0489">Methyltransferase</keyword>
<organism evidence="11">
    <name type="scientific">Campylobacter fetus</name>
    <dbReference type="NCBI Taxonomy" id="196"/>
    <lineage>
        <taxon>Bacteria</taxon>
        <taxon>Pseudomonadati</taxon>
        <taxon>Campylobacterota</taxon>
        <taxon>Epsilonproteobacteria</taxon>
        <taxon>Campylobacterales</taxon>
        <taxon>Campylobacteraceae</taxon>
        <taxon>Campylobacter</taxon>
    </lineage>
</organism>
<keyword evidence="4 7" id="KW-0566">Pantothenate biosynthesis</keyword>
<dbReference type="Gene3D" id="3.20.20.60">
    <property type="entry name" value="Phosphoenolpyruvate-binding domains"/>
    <property type="match status" value="1"/>
</dbReference>
<comment type="function">
    <text evidence="6 7">Catalyzes the reversible reaction in which hydroxymethyl group from 5,10-methylenetetrahydrofolate is transferred onto alpha-ketoisovalerate to form ketopantoate.</text>
</comment>
<dbReference type="GO" id="GO:0000287">
    <property type="term" value="F:magnesium ion binding"/>
    <property type="evidence" value="ECO:0007669"/>
    <property type="project" value="TreeGrafter"/>
</dbReference>
<dbReference type="AlphaFoldDB" id="Q841Y3"/>
<protein>
    <recommendedName>
        <fullName evidence="7">3-methyl-2-oxobutanoate hydroxymethyltransferase</fullName>
        <ecNumber evidence="7">2.1.2.11</ecNumber>
    </recommendedName>
    <alternativeName>
        <fullName evidence="7">Ketopantoate hydroxymethyltransferase</fullName>
        <shortName evidence="7">KPHMT</shortName>
    </alternativeName>
</protein>
<feature type="binding site" evidence="7 9">
    <location>
        <position position="118"/>
    </location>
    <ligand>
        <name>3-methyl-2-oxobutanoate</name>
        <dbReference type="ChEBI" id="CHEBI:11851"/>
    </ligand>
</feature>
<evidence type="ECO:0000256" key="10">
    <source>
        <dbReference type="PIRSR" id="PIRSR000388-3"/>
    </source>
</evidence>
<dbReference type="UniPathway" id="UPA00028">
    <property type="reaction ID" value="UER00003"/>
</dbReference>
<accession>Q841Y3</accession>
<comment type="subunit">
    <text evidence="3 7">Homodecamer; pentamer of dimers.</text>
</comment>
<dbReference type="NCBIfam" id="TIGR00222">
    <property type="entry name" value="panB"/>
    <property type="match status" value="1"/>
</dbReference>
<evidence type="ECO:0000256" key="2">
    <source>
        <dbReference type="ARBA" id="ARBA00008676"/>
    </source>
</evidence>
<dbReference type="EMBL" id="AY211269">
    <property type="protein sequence ID" value="AAO64218.1"/>
    <property type="molecule type" value="Genomic_DNA"/>
</dbReference>
<dbReference type="HAMAP" id="MF_00156">
    <property type="entry name" value="PanB"/>
    <property type="match status" value="1"/>
</dbReference>
<evidence type="ECO:0000256" key="6">
    <source>
        <dbReference type="ARBA" id="ARBA00056497"/>
    </source>
</evidence>
<dbReference type="InterPro" id="IPR015813">
    <property type="entry name" value="Pyrv/PenolPyrv_kinase-like_dom"/>
</dbReference>
<feature type="binding site" evidence="7 10">
    <location>
        <position position="89"/>
    </location>
    <ligand>
        <name>Mg(2+)</name>
        <dbReference type="ChEBI" id="CHEBI:18420"/>
    </ligand>
</feature>
<feature type="binding site" evidence="7 10">
    <location>
        <position position="50"/>
    </location>
    <ligand>
        <name>Mg(2+)</name>
        <dbReference type="ChEBI" id="CHEBI:18420"/>
    </ligand>
</feature>
<dbReference type="PANTHER" id="PTHR20881">
    <property type="entry name" value="3-METHYL-2-OXOBUTANOATE HYDROXYMETHYLTRANSFERASE"/>
    <property type="match status" value="1"/>
</dbReference>
<reference evidence="11" key="5">
    <citation type="journal article" date="1995" name="J. Bacteriol.">
        <title>A lipopolysaccharide-binding domain of the Campylobacter fetus S-layer protein resides within the conserved N terminus of a family of silent and divergent homologs.</title>
        <authorList>
            <person name="Dworkin J."/>
            <person name="Tummuru M.K."/>
            <person name="Blaser M.J."/>
        </authorList>
    </citation>
    <scope>NUCLEOTIDE SEQUENCE</scope>
    <source>
        <strain evidence="11">23D</strain>
    </source>
</reference>
<dbReference type="GO" id="GO:0005737">
    <property type="term" value="C:cytoplasm"/>
    <property type="evidence" value="ECO:0007669"/>
    <property type="project" value="UniProtKB-SubCell"/>
</dbReference>
<comment type="subcellular location">
    <subcellularLocation>
        <location evidence="7">Cytoplasm</location>
    </subcellularLocation>
</comment>
<dbReference type="GO" id="GO:0003864">
    <property type="term" value="F:3-methyl-2-oxobutanoate hydroxymethyltransferase activity"/>
    <property type="evidence" value="ECO:0007669"/>
    <property type="project" value="UniProtKB-UniRule"/>
</dbReference>
<dbReference type="Pfam" id="PF02548">
    <property type="entry name" value="Pantoate_transf"/>
    <property type="match status" value="1"/>
</dbReference>
<evidence type="ECO:0000256" key="7">
    <source>
        <dbReference type="HAMAP-Rule" id="MF_00156"/>
    </source>
</evidence>
<dbReference type="NCBIfam" id="NF001452">
    <property type="entry name" value="PRK00311.1"/>
    <property type="match status" value="1"/>
</dbReference>
<dbReference type="GO" id="GO:0032259">
    <property type="term" value="P:methylation"/>
    <property type="evidence" value="ECO:0007669"/>
    <property type="project" value="UniProtKB-KW"/>
</dbReference>
<dbReference type="GO" id="GO:0015940">
    <property type="term" value="P:pantothenate biosynthetic process"/>
    <property type="evidence" value="ECO:0007669"/>
    <property type="project" value="UniProtKB-UniRule"/>
</dbReference>